<evidence type="ECO:0000313" key="2">
    <source>
        <dbReference type="Proteomes" id="UP000091857"/>
    </source>
</evidence>
<name>A0ACB7HS13_MANES</name>
<reference evidence="2" key="1">
    <citation type="journal article" date="2016" name="Nat. Biotechnol.">
        <title>Sequencing wild and cultivated cassava and related species reveals extensive interspecific hybridization and genetic diversity.</title>
        <authorList>
            <person name="Bredeson J.V."/>
            <person name="Lyons J.B."/>
            <person name="Prochnik S.E."/>
            <person name="Wu G.A."/>
            <person name="Ha C.M."/>
            <person name="Edsinger-Gonzales E."/>
            <person name="Grimwood J."/>
            <person name="Schmutz J."/>
            <person name="Rabbi I.Y."/>
            <person name="Egesi C."/>
            <person name="Nauluvula P."/>
            <person name="Lebot V."/>
            <person name="Ndunguru J."/>
            <person name="Mkamilo G."/>
            <person name="Bart R.S."/>
            <person name="Setter T.L."/>
            <person name="Gleadow R.M."/>
            <person name="Kulakow P."/>
            <person name="Ferguson M.E."/>
            <person name="Rounsley S."/>
            <person name="Rokhsar D.S."/>
        </authorList>
    </citation>
    <scope>NUCLEOTIDE SEQUENCE [LARGE SCALE GENOMIC DNA]</scope>
    <source>
        <strain evidence="2">cv. AM560-2</strain>
    </source>
</reference>
<gene>
    <name evidence="1" type="ORF">MANES_04G052645v8</name>
</gene>
<proteinExistence type="predicted"/>
<comment type="caution">
    <text evidence="1">The sequence shown here is derived from an EMBL/GenBank/DDBJ whole genome shotgun (WGS) entry which is preliminary data.</text>
</comment>
<protein>
    <submittedName>
        <fullName evidence="1">Uncharacterized protein</fullName>
    </submittedName>
</protein>
<keyword evidence="2" id="KW-1185">Reference proteome</keyword>
<accession>A0ACB7HS13</accession>
<dbReference type="EMBL" id="CM004390">
    <property type="protein sequence ID" value="KAG8655579.1"/>
    <property type="molecule type" value="Genomic_DNA"/>
</dbReference>
<evidence type="ECO:0000313" key="1">
    <source>
        <dbReference type="EMBL" id="KAG8655579.1"/>
    </source>
</evidence>
<sequence length="40" mass="4565">MVFIGTLISWSESDMSKGLYMVSLSEDEEVSLYSVNLAWF</sequence>
<dbReference type="Proteomes" id="UP000091857">
    <property type="component" value="Chromosome 4"/>
</dbReference>
<organism evidence="1 2">
    <name type="scientific">Manihot esculenta</name>
    <name type="common">Cassava</name>
    <name type="synonym">Jatropha manihot</name>
    <dbReference type="NCBI Taxonomy" id="3983"/>
    <lineage>
        <taxon>Eukaryota</taxon>
        <taxon>Viridiplantae</taxon>
        <taxon>Streptophyta</taxon>
        <taxon>Embryophyta</taxon>
        <taxon>Tracheophyta</taxon>
        <taxon>Spermatophyta</taxon>
        <taxon>Magnoliopsida</taxon>
        <taxon>eudicotyledons</taxon>
        <taxon>Gunneridae</taxon>
        <taxon>Pentapetalae</taxon>
        <taxon>rosids</taxon>
        <taxon>fabids</taxon>
        <taxon>Malpighiales</taxon>
        <taxon>Euphorbiaceae</taxon>
        <taxon>Crotonoideae</taxon>
        <taxon>Manihoteae</taxon>
        <taxon>Manihot</taxon>
    </lineage>
</organism>